<keyword evidence="1" id="KW-0472">Membrane</keyword>
<dbReference type="OrthoDB" id="10315669at2759"/>
<reference evidence="2 3" key="1">
    <citation type="submission" date="2015-05" db="EMBL/GenBank/DDBJ databases">
        <title>Evolution of Trichinella species and genotypes.</title>
        <authorList>
            <person name="Korhonen P.K."/>
            <person name="Edoardo P."/>
            <person name="Giuseppe L.R."/>
            <person name="Gasser R.B."/>
        </authorList>
    </citation>
    <scope>NUCLEOTIDE SEQUENCE [LARGE SCALE GENOMIC DNA]</scope>
    <source>
        <strain evidence="2">ISS10</strain>
    </source>
</reference>
<organism evidence="2 3">
    <name type="scientific">Trichinella nativa</name>
    <dbReference type="NCBI Taxonomy" id="6335"/>
    <lineage>
        <taxon>Eukaryota</taxon>
        <taxon>Metazoa</taxon>
        <taxon>Ecdysozoa</taxon>
        <taxon>Nematoda</taxon>
        <taxon>Enoplea</taxon>
        <taxon>Dorylaimia</taxon>
        <taxon>Trichinellida</taxon>
        <taxon>Trichinellidae</taxon>
        <taxon>Trichinella</taxon>
    </lineage>
</organism>
<name>A0A0V1LGC2_9BILA</name>
<feature type="transmembrane region" description="Helical" evidence="1">
    <location>
        <begin position="28"/>
        <end position="48"/>
    </location>
</feature>
<keyword evidence="1" id="KW-0812">Transmembrane</keyword>
<accession>A0A0V1LGC2</accession>
<proteinExistence type="predicted"/>
<protein>
    <submittedName>
        <fullName evidence="2">Uncharacterized protein</fullName>
    </submittedName>
</protein>
<dbReference type="AlphaFoldDB" id="A0A0V1LGC2"/>
<keyword evidence="3" id="KW-1185">Reference proteome</keyword>
<gene>
    <name evidence="2" type="ORF">T02_8286</name>
</gene>
<evidence type="ECO:0000313" key="2">
    <source>
        <dbReference type="EMBL" id="KRZ58534.1"/>
    </source>
</evidence>
<keyword evidence="1" id="KW-1133">Transmembrane helix</keyword>
<comment type="caution">
    <text evidence="2">The sequence shown here is derived from an EMBL/GenBank/DDBJ whole genome shotgun (WGS) entry which is preliminary data.</text>
</comment>
<evidence type="ECO:0000256" key="1">
    <source>
        <dbReference type="SAM" id="Phobius"/>
    </source>
</evidence>
<sequence length="90" mass="9816">MRKRTRCWNVPVNGGAGKRNKIPPAKITAGNVAAVLVAAVSFWMTYFVDPGKHPIGPEHLYRSIGLSLAKVNEICHMSKGGCLNEKKLIT</sequence>
<dbReference type="EMBL" id="JYDW01000056">
    <property type="protein sequence ID" value="KRZ58534.1"/>
    <property type="molecule type" value="Genomic_DNA"/>
</dbReference>
<evidence type="ECO:0000313" key="3">
    <source>
        <dbReference type="Proteomes" id="UP000054721"/>
    </source>
</evidence>
<dbReference type="Proteomes" id="UP000054721">
    <property type="component" value="Unassembled WGS sequence"/>
</dbReference>